<keyword evidence="3 6" id="KW-0812">Transmembrane</keyword>
<keyword evidence="8" id="KW-1185">Reference proteome</keyword>
<dbReference type="PANTHER" id="PTHR30093:SF44">
    <property type="entry name" value="TYPE II SECRETION SYSTEM CORE PROTEIN G"/>
    <property type="match status" value="1"/>
</dbReference>
<dbReference type="InterPro" id="IPR012902">
    <property type="entry name" value="N_methyl_site"/>
</dbReference>
<dbReference type="PROSITE" id="PS00409">
    <property type="entry name" value="PROKAR_NTER_METHYL"/>
    <property type="match status" value="1"/>
</dbReference>
<dbReference type="Proteomes" id="UP000310016">
    <property type="component" value="Unassembled WGS sequence"/>
</dbReference>
<evidence type="ECO:0000256" key="6">
    <source>
        <dbReference type="SAM" id="Phobius"/>
    </source>
</evidence>
<evidence type="ECO:0000256" key="4">
    <source>
        <dbReference type="ARBA" id="ARBA00022989"/>
    </source>
</evidence>
<keyword evidence="4 6" id="KW-1133">Transmembrane helix</keyword>
<organism evidence="7 8">
    <name type="scientific">Chitiniphilus eburneus</name>
    <dbReference type="NCBI Taxonomy" id="2571148"/>
    <lineage>
        <taxon>Bacteria</taxon>
        <taxon>Pseudomonadati</taxon>
        <taxon>Pseudomonadota</taxon>
        <taxon>Betaproteobacteria</taxon>
        <taxon>Neisseriales</taxon>
        <taxon>Chitinibacteraceae</taxon>
        <taxon>Chitiniphilus</taxon>
    </lineage>
</organism>
<evidence type="ECO:0000256" key="3">
    <source>
        <dbReference type="ARBA" id="ARBA00022692"/>
    </source>
</evidence>
<comment type="caution">
    <text evidence="7">The sequence shown here is derived from an EMBL/GenBank/DDBJ whole genome shotgun (WGS) entry which is preliminary data.</text>
</comment>
<accession>A0A4U0Q8Z7</accession>
<dbReference type="Gene3D" id="3.30.700.10">
    <property type="entry name" value="Glycoprotein, Type 4 Pilin"/>
    <property type="match status" value="1"/>
</dbReference>
<keyword evidence="5 6" id="KW-0472">Membrane</keyword>
<sequence>MRHMRGFTLIELMIVVAIIGILAAIAIPNYEQYMQKSSNKTAQADARNFLTAAVANSQN</sequence>
<name>A0A4U0Q8Z7_9NEIS</name>
<dbReference type="PANTHER" id="PTHR30093">
    <property type="entry name" value="GENERAL SECRETION PATHWAY PROTEIN G"/>
    <property type="match status" value="1"/>
</dbReference>
<feature type="transmembrane region" description="Helical" evidence="6">
    <location>
        <begin position="7"/>
        <end position="27"/>
    </location>
</feature>
<protein>
    <submittedName>
        <fullName evidence="7">Prepilin-type N-terminal cleavage/methylation domain-containing protein</fullName>
    </submittedName>
</protein>
<dbReference type="GO" id="GO:0016020">
    <property type="term" value="C:membrane"/>
    <property type="evidence" value="ECO:0007669"/>
    <property type="project" value="UniProtKB-SubCell"/>
</dbReference>
<keyword evidence="2" id="KW-0488">Methylation</keyword>
<evidence type="ECO:0000313" key="7">
    <source>
        <dbReference type="EMBL" id="TJZ77400.1"/>
    </source>
</evidence>
<dbReference type="OrthoDB" id="8607132at2"/>
<dbReference type="EMBL" id="SUMF01000002">
    <property type="protein sequence ID" value="TJZ77400.1"/>
    <property type="molecule type" value="Genomic_DNA"/>
</dbReference>
<dbReference type="Pfam" id="PF07963">
    <property type="entry name" value="N_methyl"/>
    <property type="match status" value="1"/>
</dbReference>
<dbReference type="AlphaFoldDB" id="A0A4U0Q8Z7"/>
<dbReference type="SUPFAM" id="SSF54523">
    <property type="entry name" value="Pili subunits"/>
    <property type="match status" value="1"/>
</dbReference>
<gene>
    <name evidence="7" type="ORF">FAZ21_03420</name>
</gene>
<comment type="subcellular location">
    <subcellularLocation>
        <location evidence="1">Membrane</location>
        <topology evidence="1">Single-pass membrane protein</topology>
    </subcellularLocation>
</comment>
<proteinExistence type="predicted"/>
<dbReference type="InterPro" id="IPR045584">
    <property type="entry name" value="Pilin-like"/>
</dbReference>
<reference evidence="7 8" key="1">
    <citation type="submission" date="2019-04" db="EMBL/GenBank/DDBJ databases">
        <title>Chitiniphilus eburnea sp. nov., a novel chitinolytic bacterium isolated from aquaculture sludge.</title>
        <authorList>
            <person name="Sheng M."/>
        </authorList>
    </citation>
    <scope>NUCLEOTIDE SEQUENCE [LARGE SCALE GENOMIC DNA]</scope>
    <source>
        <strain evidence="7 8">HX-2-15</strain>
    </source>
</reference>
<evidence type="ECO:0000256" key="5">
    <source>
        <dbReference type="ARBA" id="ARBA00023136"/>
    </source>
</evidence>
<evidence type="ECO:0000313" key="8">
    <source>
        <dbReference type="Proteomes" id="UP000310016"/>
    </source>
</evidence>
<dbReference type="RefSeq" id="WP_136771876.1">
    <property type="nucleotide sequence ID" value="NZ_CP156074.1"/>
</dbReference>
<dbReference type="NCBIfam" id="TIGR02532">
    <property type="entry name" value="IV_pilin_GFxxxE"/>
    <property type="match status" value="1"/>
</dbReference>
<evidence type="ECO:0000256" key="2">
    <source>
        <dbReference type="ARBA" id="ARBA00022481"/>
    </source>
</evidence>
<evidence type="ECO:0000256" key="1">
    <source>
        <dbReference type="ARBA" id="ARBA00004167"/>
    </source>
</evidence>